<dbReference type="RefSeq" id="WP_079491104.1">
    <property type="nucleotide sequence ID" value="NZ_FUZT01000004.1"/>
</dbReference>
<organism evidence="1 2">
    <name type="scientific">Maledivibacter halophilus</name>
    <dbReference type="NCBI Taxonomy" id="36842"/>
    <lineage>
        <taxon>Bacteria</taxon>
        <taxon>Bacillati</taxon>
        <taxon>Bacillota</taxon>
        <taxon>Clostridia</taxon>
        <taxon>Peptostreptococcales</taxon>
        <taxon>Caminicellaceae</taxon>
        <taxon>Maledivibacter</taxon>
    </lineage>
</organism>
<evidence type="ECO:0000313" key="2">
    <source>
        <dbReference type="Proteomes" id="UP000190285"/>
    </source>
</evidence>
<sequence length="148" mass="17611">MKITDINNQNNINPIIKDSNKIQKEIQNNFSTKLSDLKGDSLQEKLTILLDEINTQAEKIEKKFYLNNILKYKKLVKEFLNLTVNNSHKFKKENFLDRRGRHRIMSMVKLVDEELENLTKDFLKNEKDKLKILNRLDEIKGMLLDIFM</sequence>
<dbReference type="Gene3D" id="1.20.120.490">
    <property type="entry name" value="Hypothetical protein TM1646-like domain"/>
    <property type="match status" value="1"/>
</dbReference>
<proteinExistence type="predicted"/>
<evidence type="ECO:0000313" key="1">
    <source>
        <dbReference type="EMBL" id="SKC63871.1"/>
    </source>
</evidence>
<dbReference type="STRING" id="36842.SAMN02194393_01877"/>
<dbReference type="InterPro" id="IPR024042">
    <property type="entry name" value="TM1646-like_dom_sf"/>
</dbReference>
<gene>
    <name evidence="1" type="ORF">SAMN02194393_01877</name>
</gene>
<accession>A0A1T5KJQ9</accession>
<dbReference type="InterPro" id="IPR005585">
    <property type="entry name" value="DUF327"/>
</dbReference>
<evidence type="ECO:0008006" key="3">
    <source>
        <dbReference type="Google" id="ProtNLM"/>
    </source>
</evidence>
<protein>
    <recommendedName>
        <fullName evidence="3">DUF327 domain-containing protein</fullName>
    </recommendedName>
</protein>
<name>A0A1T5KJQ9_9FIRM</name>
<dbReference type="EMBL" id="FUZT01000004">
    <property type="protein sequence ID" value="SKC63871.1"/>
    <property type="molecule type" value="Genomic_DNA"/>
</dbReference>
<reference evidence="1 2" key="1">
    <citation type="submission" date="2017-02" db="EMBL/GenBank/DDBJ databases">
        <authorList>
            <person name="Peterson S.W."/>
        </authorList>
    </citation>
    <scope>NUCLEOTIDE SEQUENCE [LARGE SCALE GENOMIC DNA]</scope>
    <source>
        <strain evidence="1 2">M1</strain>
    </source>
</reference>
<keyword evidence="2" id="KW-1185">Reference proteome</keyword>
<dbReference type="Proteomes" id="UP000190285">
    <property type="component" value="Unassembled WGS sequence"/>
</dbReference>
<dbReference type="SUPFAM" id="SSF158397">
    <property type="entry name" value="TM1646-like"/>
    <property type="match status" value="1"/>
</dbReference>
<dbReference type="Pfam" id="PF03885">
    <property type="entry name" value="DUF327"/>
    <property type="match status" value="1"/>
</dbReference>
<dbReference type="AlphaFoldDB" id="A0A1T5KJQ9"/>